<keyword evidence="5" id="KW-0067">ATP-binding</keyword>
<evidence type="ECO:0000256" key="5">
    <source>
        <dbReference type="HAMAP-Rule" id="MF_00200"/>
    </source>
</evidence>
<dbReference type="GO" id="GO:0003963">
    <property type="term" value="F:RNA-3'-phosphate cyclase activity"/>
    <property type="evidence" value="ECO:0007669"/>
    <property type="project" value="UniProtKB-UniRule"/>
</dbReference>
<dbReference type="EC" id="6.5.1.4" evidence="5 6"/>
<sequence>MIIIDGSHGEGGGQILRSSLVLSMITGTPFQINKIRANRKKPGLMHQHLTALNAAAKIGNAEVTGNFIASSSVKFVPGTISPGNYHFAVGTAGSCTLVLQTILPALLTAKARSSLILEGGTHNPFAPPFDFLEKTFLPVINKMGASVKANLECPGFYPAGGGKFVVNINPAKTLSKIDIMERGLVKKSSAKAVVAKLPLKIAAREIKVVKDKLSWDKDLLYIEEIKDAKGPGNILSIEIESENITEVITGFGQKGITAEKVAGKAVKAAKEYLEADIPVGSYLADQLLIPMALAGGGRFLTLVPSSHTLTNAEILKRFLDINILISQRDNKRWEIEIK</sequence>
<dbReference type="GO" id="GO:0005524">
    <property type="term" value="F:ATP binding"/>
    <property type="evidence" value="ECO:0007669"/>
    <property type="project" value="UniProtKB-KW"/>
</dbReference>
<dbReference type="KEGG" id="dli:dnl_43600"/>
<proteinExistence type="inferred from homology"/>
<evidence type="ECO:0000256" key="3">
    <source>
        <dbReference type="ARBA" id="ARBA00022741"/>
    </source>
</evidence>
<dbReference type="InterPro" id="IPR013791">
    <property type="entry name" value="RNA3'-term_phos_cycl_insert"/>
</dbReference>
<dbReference type="InterPro" id="IPR036553">
    <property type="entry name" value="RPTC_insert"/>
</dbReference>
<protein>
    <recommendedName>
        <fullName evidence="5 6">RNA 3'-terminal phosphate cyclase</fullName>
        <shortName evidence="5">RNA cyclase</shortName>
        <shortName evidence="5">RNA-3'-phosphate cyclase</shortName>
        <ecNumber evidence="5 6">6.5.1.4</ecNumber>
    </recommendedName>
</protein>
<dbReference type="Gene3D" id="3.30.360.20">
    <property type="entry name" value="RNA 3'-terminal phosphate cyclase, insert domain"/>
    <property type="match status" value="1"/>
</dbReference>
<comment type="catalytic activity">
    <reaction evidence="4 5">
        <text>a 3'-end 3'-phospho-ribonucleotide-RNA + ATP = a 3'-end 2',3'-cyclophospho-ribonucleotide-RNA + AMP + diphosphate</text>
        <dbReference type="Rhea" id="RHEA:23976"/>
        <dbReference type="Rhea" id="RHEA-COMP:10463"/>
        <dbReference type="Rhea" id="RHEA-COMP:10464"/>
        <dbReference type="ChEBI" id="CHEBI:30616"/>
        <dbReference type="ChEBI" id="CHEBI:33019"/>
        <dbReference type="ChEBI" id="CHEBI:83062"/>
        <dbReference type="ChEBI" id="CHEBI:83064"/>
        <dbReference type="ChEBI" id="CHEBI:456215"/>
        <dbReference type="EC" id="6.5.1.4"/>
    </reaction>
</comment>
<evidence type="ECO:0000256" key="1">
    <source>
        <dbReference type="ARBA" id="ARBA00009206"/>
    </source>
</evidence>
<feature type="domain" description="RNA 3'-terminal phosphate cyclase insert" evidence="8">
    <location>
        <begin position="181"/>
        <end position="273"/>
    </location>
</feature>
<feature type="binding site" evidence="5">
    <location>
        <begin position="282"/>
        <end position="286"/>
    </location>
    <ligand>
        <name>ATP</name>
        <dbReference type="ChEBI" id="CHEBI:30616"/>
    </ligand>
</feature>
<evidence type="ECO:0000256" key="2">
    <source>
        <dbReference type="ARBA" id="ARBA00022598"/>
    </source>
</evidence>
<dbReference type="Pfam" id="PF01137">
    <property type="entry name" value="RTC"/>
    <property type="match status" value="1"/>
</dbReference>
<evidence type="ECO:0000313" key="10">
    <source>
        <dbReference type="Proteomes" id="UP000663720"/>
    </source>
</evidence>
<dbReference type="NCBIfam" id="TIGR03399">
    <property type="entry name" value="RNA_3prim_cycl"/>
    <property type="match status" value="1"/>
</dbReference>
<keyword evidence="2 5" id="KW-0436">Ligase</keyword>
<dbReference type="PIRSF" id="PIRSF005378">
    <property type="entry name" value="RNA3'_term_phos_cycl_euk"/>
    <property type="match status" value="1"/>
</dbReference>
<dbReference type="SUPFAM" id="SSF52913">
    <property type="entry name" value="RNA 3'-terminal phosphate cyclase, RPTC, insert domain"/>
    <property type="match status" value="1"/>
</dbReference>
<dbReference type="Pfam" id="PF05189">
    <property type="entry name" value="RTC_insert"/>
    <property type="match status" value="1"/>
</dbReference>
<dbReference type="GO" id="GO:0005737">
    <property type="term" value="C:cytoplasm"/>
    <property type="evidence" value="ECO:0007669"/>
    <property type="project" value="UniProtKB-SubCell"/>
</dbReference>
<comment type="similarity">
    <text evidence="1 5">Belongs to the RNA 3'-terminal cyclase family. Type 1 subfamily.</text>
</comment>
<dbReference type="RefSeq" id="WP_207687969.1">
    <property type="nucleotide sequence ID" value="NZ_CP061799.1"/>
</dbReference>
<dbReference type="EMBL" id="CP061799">
    <property type="protein sequence ID" value="QTA81999.1"/>
    <property type="molecule type" value="Genomic_DNA"/>
</dbReference>
<comment type="function">
    <text evidence="5">Catalyzes the conversion of 3'-phosphate to a 2',3'-cyclic phosphodiester at the end of RNA. The mechanism of action of the enzyme occurs in 3 steps: (A) adenylation of the enzyme by ATP; (B) transfer of adenylate to an RNA-N3'P to produce RNA-N3'PP5'A; (C) and attack of the adjacent 2'-hydroxyl on the 3'-phosphorus in the diester linkage to produce the cyclic end product. The biological role of this enzyme is unknown but it is likely to function in some aspects of cellular RNA processing.</text>
</comment>
<comment type="subcellular location">
    <subcellularLocation>
        <location evidence="5">Cytoplasm</location>
    </subcellularLocation>
</comment>
<dbReference type="InterPro" id="IPR013792">
    <property type="entry name" value="RNA3'P_cycl/enolpyr_Trfase_a/b"/>
</dbReference>
<dbReference type="Gene3D" id="3.65.10.20">
    <property type="entry name" value="RNA 3'-terminal phosphate cyclase domain"/>
    <property type="match status" value="1"/>
</dbReference>
<dbReference type="PANTHER" id="PTHR11096:SF0">
    <property type="entry name" value="RNA 3'-TERMINAL PHOSPHATE CYCLASE"/>
    <property type="match status" value="1"/>
</dbReference>
<dbReference type="HAMAP" id="MF_00200">
    <property type="entry name" value="RTC"/>
    <property type="match status" value="1"/>
</dbReference>
<keyword evidence="3 5" id="KW-0547">Nucleotide-binding</keyword>
<feature type="active site" description="Tele-AMP-histidine intermediate" evidence="5">
    <location>
        <position position="307"/>
    </location>
</feature>
<dbReference type="InterPro" id="IPR017770">
    <property type="entry name" value="RNA3'_term_phos_cyc_type_1"/>
</dbReference>
<feature type="binding site" evidence="5">
    <location>
        <position position="100"/>
    </location>
    <ligand>
        <name>ATP</name>
        <dbReference type="ChEBI" id="CHEBI:30616"/>
    </ligand>
</feature>
<accession>A0A975BB54</accession>
<dbReference type="InterPro" id="IPR000228">
    <property type="entry name" value="RNA3'_term_phos_cyc"/>
</dbReference>
<organism evidence="9 10">
    <name type="scientific">Desulfonema limicola</name>
    <dbReference type="NCBI Taxonomy" id="45656"/>
    <lineage>
        <taxon>Bacteria</taxon>
        <taxon>Pseudomonadati</taxon>
        <taxon>Thermodesulfobacteriota</taxon>
        <taxon>Desulfobacteria</taxon>
        <taxon>Desulfobacterales</taxon>
        <taxon>Desulfococcaceae</taxon>
        <taxon>Desulfonema</taxon>
    </lineage>
</organism>
<dbReference type="GO" id="GO:0006396">
    <property type="term" value="P:RNA processing"/>
    <property type="evidence" value="ECO:0007669"/>
    <property type="project" value="UniProtKB-UniRule"/>
</dbReference>
<evidence type="ECO:0000259" key="7">
    <source>
        <dbReference type="Pfam" id="PF01137"/>
    </source>
</evidence>
<evidence type="ECO:0000313" key="9">
    <source>
        <dbReference type="EMBL" id="QTA81999.1"/>
    </source>
</evidence>
<dbReference type="PANTHER" id="PTHR11096">
    <property type="entry name" value="RNA 3' TERMINAL PHOSPHATE CYCLASE"/>
    <property type="match status" value="1"/>
</dbReference>
<keyword evidence="10" id="KW-1185">Reference proteome</keyword>
<name>A0A975BB54_9BACT</name>
<keyword evidence="5" id="KW-0963">Cytoplasm</keyword>
<evidence type="ECO:0000256" key="6">
    <source>
        <dbReference type="NCBIfam" id="TIGR03399"/>
    </source>
</evidence>
<dbReference type="InterPro" id="IPR037136">
    <property type="entry name" value="RNA3'_phos_cyclase_dom_sf"/>
</dbReference>
<gene>
    <name evidence="5 9" type="primary">rtcA</name>
    <name evidence="9" type="ORF">dnl_43600</name>
</gene>
<feature type="domain" description="RNA 3'-terminal phosphate cyclase" evidence="7">
    <location>
        <begin position="9"/>
        <end position="323"/>
    </location>
</feature>
<dbReference type="Proteomes" id="UP000663720">
    <property type="component" value="Chromosome"/>
</dbReference>
<dbReference type="AlphaFoldDB" id="A0A975BB54"/>
<reference evidence="9" key="1">
    <citation type="journal article" date="2021" name="Microb. Physiol.">
        <title>Proteogenomic Insights into the Physiology of Marine, Sulfate-Reducing, Filamentous Desulfonema limicola and Desulfonema magnum.</title>
        <authorList>
            <person name="Schnaars V."/>
            <person name="Wohlbrand L."/>
            <person name="Scheve S."/>
            <person name="Hinrichs C."/>
            <person name="Reinhardt R."/>
            <person name="Rabus R."/>
        </authorList>
    </citation>
    <scope>NUCLEOTIDE SEQUENCE</scope>
    <source>
        <strain evidence="9">5ac10</strain>
    </source>
</reference>
<evidence type="ECO:0000256" key="4">
    <source>
        <dbReference type="ARBA" id="ARBA00024481"/>
    </source>
</evidence>
<evidence type="ECO:0000259" key="8">
    <source>
        <dbReference type="Pfam" id="PF05189"/>
    </source>
</evidence>
<dbReference type="InterPro" id="IPR023797">
    <property type="entry name" value="RNA3'_phos_cyclase_dom"/>
</dbReference>
<dbReference type="SUPFAM" id="SSF55205">
    <property type="entry name" value="EPT/RTPC-like"/>
    <property type="match status" value="2"/>
</dbReference>
<dbReference type="NCBIfam" id="NF003246">
    <property type="entry name" value="PRK04204.1-2"/>
    <property type="match status" value="1"/>
</dbReference>